<accession>A0A0M6XQ03</accession>
<protein>
    <submittedName>
        <fullName evidence="1">Uncharacterized protein</fullName>
    </submittedName>
</protein>
<proteinExistence type="predicted"/>
<dbReference type="OrthoDB" id="7202559at2"/>
<evidence type="ECO:0000313" key="2">
    <source>
        <dbReference type="Proteomes" id="UP000048908"/>
    </source>
</evidence>
<organism evidence="1 2">
    <name type="scientific">Jannaschia rubra</name>
    <dbReference type="NCBI Taxonomy" id="282197"/>
    <lineage>
        <taxon>Bacteria</taxon>
        <taxon>Pseudomonadati</taxon>
        <taxon>Pseudomonadota</taxon>
        <taxon>Alphaproteobacteria</taxon>
        <taxon>Rhodobacterales</taxon>
        <taxon>Roseobacteraceae</taxon>
        <taxon>Jannaschia</taxon>
    </lineage>
</organism>
<gene>
    <name evidence="1" type="ORF">JAN5088_01004</name>
</gene>
<reference evidence="1 2" key="1">
    <citation type="submission" date="2015-07" db="EMBL/GenBank/DDBJ databases">
        <authorList>
            <person name="Noorani M."/>
        </authorList>
    </citation>
    <scope>NUCLEOTIDE SEQUENCE [LARGE SCALE GENOMIC DNA]</scope>
    <source>
        <strain evidence="1 2">CECT 5088</strain>
    </source>
</reference>
<dbReference type="Proteomes" id="UP000048908">
    <property type="component" value="Unassembled WGS sequence"/>
</dbReference>
<evidence type="ECO:0000313" key="1">
    <source>
        <dbReference type="EMBL" id="CTQ32241.1"/>
    </source>
</evidence>
<dbReference type="STRING" id="282197.SAMN04488517_105199"/>
<dbReference type="AlphaFoldDB" id="A0A0M6XQ03"/>
<name>A0A0M6XQ03_9RHOB</name>
<keyword evidence="2" id="KW-1185">Reference proteome</keyword>
<sequence length="159" mass="17212">MDDIATSAEAMEAEAIPRCADLRADGRDHAVRVPEALAKRRPSDRSPAEWAYQRVILYLKAFEETLDDSQVIAMAFAGGPAGVLRIQGVGFHAPDLVTFSGMDEAGQMAQVIQHVSQLSLLLRAMKKPADQPVPERIGFRLARALEEAEDARGNADAAS</sequence>
<dbReference type="RefSeq" id="WP_055681708.1">
    <property type="nucleotide sequence ID" value="NZ_CXPG01000013.1"/>
</dbReference>
<dbReference type="EMBL" id="CXPG01000013">
    <property type="protein sequence ID" value="CTQ32241.1"/>
    <property type="molecule type" value="Genomic_DNA"/>
</dbReference>